<keyword evidence="1" id="KW-1133">Transmembrane helix</keyword>
<evidence type="ECO:0000313" key="3">
    <source>
        <dbReference type="Proteomes" id="UP001283361"/>
    </source>
</evidence>
<keyword evidence="1" id="KW-0472">Membrane</keyword>
<dbReference type="AlphaFoldDB" id="A0AAE1EBU6"/>
<keyword evidence="1" id="KW-0812">Transmembrane</keyword>
<feature type="transmembrane region" description="Helical" evidence="1">
    <location>
        <begin position="80"/>
        <end position="101"/>
    </location>
</feature>
<reference evidence="2" key="1">
    <citation type="journal article" date="2023" name="G3 (Bethesda)">
        <title>A reference genome for the long-term kleptoplast-retaining sea slug Elysia crispata morphotype clarki.</title>
        <authorList>
            <person name="Eastman K.E."/>
            <person name="Pendleton A.L."/>
            <person name="Shaikh M.A."/>
            <person name="Suttiyut T."/>
            <person name="Ogas R."/>
            <person name="Tomko P."/>
            <person name="Gavelis G."/>
            <person name="Widhalm J.R."/>
            <person name="Wisecaver J.H."/>
        </authorList>
    </citation>
    <scope>NUCLEOTIDE SEQUENCE</scope>
    <source>
        <strain evidence="2">ECLA1</strain>
    </source>
</reference>
<keyword evidence="3" id="KW-1185">Reference proteome</keyword>
<dbReference type="EMBL" id="JAWDGP010000283">
    <property type="protein sequence ID" value="KAK3801869.1"/>
    <property type="molecule type" value="Genomic_DNA"/>
</dbReference>
<name>A0AAE1EBU6_9GAST</name>
<proteinExistence type="predicted"/>
<evidence type="ECO:0000256" key="1">
    <source>
        <dbReference type="SAM" id="Phobius"/>
    </source>
</evidence>
<comment type="caution">
    <text evidence="2">The sequence shown here is derived from an EMBL/GenBank/DDBJ whole genome shotgun (WGS) entry which is preliminary data.</text>
</comment>
<sequence>MTKSFKNCFVGNKFGKKDVCDTNISVFSQRLVHKFHLIPTVSTSAAKPRQIFKEEDNYFGVDIYVHLPPDFKDLNRKSQASIIITAVAMIHVLEIVIYSVITGYAQKNPN</sequence>
<dbReference type="Proteomes" id="UP001283361">
    <property type="component" value="Unassembled WGS sequence"/>
</dbReference>
<evidence type="ECO:0000313" key="2">
    <source>
        <dbReference type="EMBL" id="KAK3801869.1"/>
    </source>
</evidence>
<accession>A0AAE1EBU6</accession>
<organism evidence="2 3">
    <name type="scientific">Elysia crispata</name>
    <name type="common">lettuce slug</name>
    <dbReference type="NCBI Taxonomy" id="231223"/>
    <lineage>
        <taxon>Eukaryota</taxon>
        <taxon>Metazoa</taxon>
        <taxon>Spiralia</taxon>
        <taxon>Lophotrochozoa</taxon>
        <taxon>Mollusca</taxon>
        <taxon>Gastropoda</taxon>
        <taxon>Heterobranchia</taxon>
        <taxon>Euthyneura</taxon>
        <taxon>Panpulmonata</taxon>
        <taxon>Sacoglossa</taxon>
        <taxon>Placobranchoidea</taxon>
        <taxon>Plakobranchidae</taxon>
        <taxon>Elysia</taxon>
    </lineage>
</organism>
<gene>
    <name evidence="2" type="ORF">RRG08_048456</name>
</gene>
<protein>
    <submittedName>
        <fullName evidence="2">Uncharacterized protein</fullName>
    </submittedName>
</protein>